<dbReference type="InterPro" id="IPR019734">
    <property type="entry name" value="TPR_rpt"/>
</dbReference>
<evidence type="ECO:0000313" key="5">
    <source>
        <dbReference type="EMBL" id="MUI13245.1"/>
    </source>
</evidence>
<dbReference type="Proteomes" id="UP000431684">
    <property type="component" value="Unassembled WGS sequence"/>
</dbReference>
<organism evidence="5 6">
    <name type="scientific">Pseudoduganella dura</name>
    <dbReference type="NCBI Taxonomy" id="321982"/>
    <lineage>
        <taxon>Bacteria</taxon>
        <taxon>Pseudomonadati</taxon>
        <taxon>Pseudomonadota</taxon>
        <taxon>Betaproteobacteria</taxon>
        <taxon>Burkholderiales</taxon>
        <taxon>Oxalobacteraceae</taxon>
        <taxon>Telluria group</taxon>
        <taxon>Pseudoduganella</taxon>
    </lineage>
</organism>
<feature type="chain" id="PRO_5026148189" evidence="3">
    <location>
        <begin position="28"/>
        <end position="393"/>
    </location>
</feature>
<dbReference type="SMART" id="SM00028">
    <property type="entry name" value="TPR"/>
    <property type="match status" value="4"/>
</dbReference>
<evidence type="ECO:0000259" key="4">
    <source>
        <dbReference type="Pfam" id="PF13399"/>
    </source>
</evidence>
<evidence type="ECO:0000256" key="1">
    <source>
        <dbReference type="PROSITE-ProRule" id="PRU00339"/>
    </source>
</evidence>
<dbReference type="InterPro" id="IPR027381">
    <property type="entry name" value="LytR/CpsA/Psr_C"/>
</dbReference>
<dbReference type="Pfam" id="PF13432">
    <property type="entry name" value="TPR_16"/>
    <property type="match status" value="1"/>
</dbReference>
<dbReference type="Gene3D" id="3.30.70.2390">
    <property type="match status" value="1"/>
</dbReference>
<dbReference type="PROSITE" id="PS50005">
    <property type="entry name" value="TPR"/>
    <property type="match status" value="2"/>
</dbReference>
<sequence>MKMTGKMVSTACASALLIACGAQPVKAPVPFASADAYYALGRAEHAAQRLAQARRAWEQALQRDPRHAAARNGMAVLLAGQGEYGKAIALWRTLVEEGEALPAAERAFLLGNLGYALHLQGKREEALAMLEQACVLDPYRPLAWEHLAAVLETLGQTDRALQMMKQARMLRTHDIGQDYAMTGTAAPAALAPAPAPTSAPAPASAPASGPASEPVRRATPWPADMMRTEVRQVGAVFELRRVAAPAAPAMTPVFSVPSLASVVSVASLPLAAPGAPASGEAGMRLEISNGNGVRGMAAAWARRLGGPQWKSVRLSNVKPFAVQATRIEYRNGADAAVAARALALAQRLGLPAPRAMPGNGTAMADLRIVLGRDQRPDIVHAGKISAQGTLQAP</sequence>
<feature type="region of interest" description="Disordered" evidence="2">
    <location>
        <begin position="189"/>
        <end position="216"/>
    </location>
</feature>
<protein>
    <submittedName>
        <fullName evidence="5">Tetratricopeptide repeat protein</fullName>
    </submittedName>
</protein>
<feature type="compositionally biased region" description="Low complexity" evidence="2">
    <location>
        <begin position="200"/>
        <end position="213"/>
    </location>
</feature>
<feature type="signal peptide" evidence="3">
    <location>
        <begin position="1"/>
        <end position="27"/>
    </location>
</feature>
<dbReference type="RefSeq" id="WP_155709071.1">
    <property type="nucleotide sequence ID" value="NZ_BMWU01000011.1"/>
</dbReference>
<accession>A0A6I3XNG8</accession>
<feature type="repeat" description="TPR" evidence="1">
    <location>
        <begin position="107"/>
        <end position="140"/>
    </location>
</feature>
<dbReference type="Pfam" id="PF13181">
    <property type="entry name" value="TPR_8"/>
    <property type="match status" value="1"/>
</dbReference>
<evidence type="ECO:0000256" key="3">
    <source>
        <dbReference type="SAM" id="SignalP"/>
    </source>
</evidence>
<keyword evidence="1" id="KW-0802">TPR repeat</keyword>
<keyword evidence="6" id="KW-1185">Reference proteome</keyword>
<dbReference type="SUPFAM" id="SSF48452">
    <property type="entry name" value="TPR-like"/>
    <property type="match status" value="1"/>
</dbReference>
<feature type="repeat" description="TPR" evidence="1">
    <location>
        <begin position="34"/>
        <end position="67"/>
    </location>
</feature>
<keyword evidence="3" id="KW-0732">Signal</keyword>
<evidence type="ECO:0000256" key="2">
    <source>
        <dbReference type="SAM" id="MobiDB-lite"/>
    </source>
</evidence>
<dbReference type="PROSITE" id="PS51257">
    <property type="entry name" value="PROKAR_LIPOPROTEIN"/>
    <property type="match status" value="1"/>
</dbReference>
<name>A0A6I3XNG8_9BURK</name>
<dbReference type="OrthoDB" id="8702141at2"/>
<comment type="caution">
    <text evidence="5">The sequence shown here is derived from an EMBL/GenBank/DDBJ whole genome shotgun (WGS) entry which is preliminary data.</text>
</comment>
<gene>
    <name evidence="5" type="ORF">GJV26_12355</name>
</gene>
<evidence type="ECO:0000313" key="6">
    <source>
        <dbReference type="Proteomes" id="UP000431684"/>
    </source>
</evidence>
<reference evidence="5 6" key="1">
    <citation type="submission" date="2019-11" db="EMBL/GenBank/DDBJ databases">
        <title>Draft Genome Sequences of Six Type Strains of the Genus Massilia.</title>
        <authorList>
            <person name="Miess H."/>
            <person name="Frediansyah A."/>
            <person name="Goeker M."/>
            <person name="Gross H."/>
        </authorList>
    </citation>
    <scope>NUCLEOTIDE SEQUENCE [LARGE SCALE GENOMIC DNA]</scope>
    <source>
        <strain evidence="5 6">DSM 17513</strain>
    </source>
</reference>
<dbReference type="Gene3D" id="1.25.40.10">
    <property type="entry name" value="Tetratricopeptide repeat domain"/>
    <property type="match status" value="1"/>
</dbReference>
<dbReference type="InterPro" id="IPR011990">
    <property type="entry name" value="TPR-like_helical_dom_sf"/>
</dbReference>
<dbReference type="AlphaFoldDB" id="A0A6I3XNG8"/>
<dbReference type="Pfam" id="PF13399">
    <property type="entry name" value="LytR_C"/>
    <property type="match status" value="1"/>
</dbReference>
<dbReference type="EMBL" id="WNWM01000002">
    <property type="protein sequence ID" value="MUI13245.1"/>
    <property type="molecule type" value="Genomic_DNA"/>
</dbReference>
<proteinExistence type="predicted"/>
<feature type="domain" description="LytR/CpsA/Psr regulator C-terminal" evidence="4">
    <location>
        <begin position="284"/>
        <end position="373"/>
    </location>
</feature>